<evidence type="ECO:0008006" key="4">
    <source>
        <dbReference type="Google" id="ProtNLM"/>
    </source>
</evidence>
<feature type="chain" id="PRO_5038944301" description="DUF885 domain-containing protein" evidence="1">
    <location>
        <begin position="19"/>
        <end position="634"/>
    </location>
</feature>
<proteinExistence type="predicted"/>
<feature type="signal peptide" evidence="1">
    <location>
        <begin position="1"/>
        <end position="18"/>
    </location>
</feature>
<dbReference type="PROSITE" id="PS51257">
    <property type="entry name" value="PROKAR_LIPOPROTEIN"/>
    <property type="match status" value="1"/>
</dbReference>
<dbReference type="PANTHER" id="PTHR33361:SF2">
    <property type="entry name" value="DUF885 DOMAIN-CONTAINING PROTEIN"/>
    <property type="match status" value="1"/>
</dbReference>
<comment type="caution">
    <text evidence="2">The sequence shown here is derived from an EMBL/GenBank/DDBJ whole genome shotgun (WGS) entry which is preliminary data.</text>
</comment>
<dbReference type="EMBL" id="ACCJ01000032">
    <property type="protein sequence ID" value="EEG57071.1"/>
    <property type="molecule type" value="Genomic_DNA"/>
</dbReference>
<dbReference type="Pfam" id="PF05960">
    <property type="entry name" value="DUF885"/>
    <property type="match status" value="1"/>
</dbReference>
<dbReference type="InterPro" id="IPR010281">
    <property type="entry name" value="DUF885"/>
</dbReference>
<dbReference type="AlphaFoldDB" id="C0CV30"/>
<keyword evidence="3" id="KW-1185">Reference proteome</keyword>
<dbReference type="Proteomes" id="UP000004756">
    <property type="component" value="Unassembled WGS sequence"/>
</dbReference>
<sequence>MQYLKSLCRYILLPVSMAAVLLTACAISDRASGGRTSEPANKSAQPDTFEHYDAKTLTAQHDFDQLMHQLFLDEVDGSLISLHYTLADPAAYGITDYPKTFGGISLEQSREAMSQTAELLVKLENLDSRLLRQDQLLTYRILKSYLTTQLSAKGLELYDQPLSSSLGIQAQLPILLSEYAFYSKQDVEDYLELLSTIDAYYGEIAAFEQQKTEAGLGLCDAVIDRILASCDAYLLDADHSFMAATFAERLEALPDLTDQEKQDYIARNHQMIDEHFVPAYQLLIDKLTALKGTGGNDKGLCYLPEGKRYYEYMVNSSTGTSYPTIEELKSAMGAQMLKDLKAMNALLTKDPSLADQMYSYSFKLTDPNQILEDLKEQCARDYPPIDDCSYTIKQVPKALEGTLSPAFYLTVPLDRPEDNSIYINGGSTNSQKNLYSTLAHEGYPGHMYQTQYFNKHNTCELRKLLSFTSYSEGWATYVEYNSYSLDNGLSPELGQLLQHNSAFTLALYAMLDINIHYEGWDLNKVQEYLEQYFQINDTSIISTIYYDVAENPANYLEYYVGYLEIANMQEMAKNQLGAGYTDLGFNTFLLDMGPAPFTVIRNYFEAWLAGGGQAPAIAGGLPALFFPSTLHLAA</sequence>
<dbReference type="RefSeq" id="WP_007707195.1">
    <property type="nucleotide sequence ID" value="NZ_CP102272.1"/>
</dbReference>
<name>C0CV30_9FIRM</name>
<dbReference type="HOGENOM" id="CLU_018914_2_0_9"/>
<reference evidence="2 3" key="1">
    <citation type="submission" date="2009-02" db="EMBL/GenBank/DDBJ databases">
        <title>Draft genome sequence of Clostridium asparagiforme (DSM 15981).</title>
        <authorList>
            <person name="Sudarsanam P."/>
            <person name="Ley R."/>
            <person name="Guruge J."/>
            <person name="Turnbaugh P.J."/>
            <person name="Mahowald M."/>
            <person name="Liep D."/>
            <person name="Gordon J."/>
        </authorList>
    </citation>
    <scope>NUCLEOTIDE SEQUENCE [LARGE SCALE GENOMIC DNA]</scope>
    <source>
        <strain evidence="2 3">DSM 15981</strain>
    </source>
</reference>
<organism evidence="2 3">
    <name type="scientific">[Clostridium] asparagiforme DSM 15981</name>
    <dbReference type="NCBI Taxonomy" id="518636"/>
    <lineage>
        <taxon>Bacteria</taxon>
        <taxon>Bacillati</taxon>
        <taxon>Bacillota</taxon>
        <taxon>Clostridia</taxon>
        <taxon>Lachnospirales</taxon>
        <taxon>Lachnospiraceae</taxon>
        <taxon>Enterocloster</taxon>
    </lineage>
</organism>
<dbReference type="PANTHER" id="PTHR33361">
    <property type="entry name" value="GLR0591 PROTEIN"/>
    <property type="match status" value="1"/>
</dbReference>
<evidence type="ECO:0000256" key="1">
    <source>
        <dbReference type="SAM" id="SignalP"/>
    </source>
</evidence>
<accession>C0CV30</accession>
<protein>
    <recommendedName>
        <fullName evidence="4">DUF885 domain-containing protein</fullName>
    </recommendedName>
</protein>
<gene>
    <name evidence="2" type="ORF">CLOSTASPAR_00831</name>
</gene>
<keyword evidence="1" id="KW-0732">Signal</keyword>
<evidence type="ECO:0000313" key="3">
    <source>
        <dbReference type="Proteomes" id="UP000004756"/>
    </source>
</evidence>
<evidence type="ECO:0000313" key="2">
    <source>
        <dbReference type="EMBL" id="EEG57071.1"/>
    </source>
</evidence>